<proteinExistence type="predicted"/>
<evidence type="ECO:0000256" key="2">
    <source>
        <dbReference type="ARBA" id="ARBA00023163"/>
    </source>
</evidence>
<comment type="caution">
    <text evidence="5">The sequence shown here is derived from an EMBL/GenBank/DDBJ whole genome shotgun (WGS) entry which is preliminary data.</text>
</comment>
<evidence type="ECO:0000256" key="4">
    <source>
        <dbReference type="SAM" id="MobiDB-lite"/>
    </source>
</evidence>
<dbReference type="InterPro" id="IPR052435">
    <property type="entry name" value="YY1-Transcr_Regul"/>
</dbReference>
<gene>
    <name evidence="5" type="ORF">FRX31_015030</name>
</gene>
<keyword evidence="2" id="KW-0804">Transcription</keyword>
<feature type="compositionally biased region" description="Basic and acidic residues" evidence="4">
    <location>
        <begin position="64"/>
        <end position="80"/>
    </location>
</feature>
<dbReference type="GO" id="GO:0006355">
    <property type="term" value="P:regulation of DNA-templated transcription"/>
    <property type="evidence" value="ECO:0007669"/>
    <property type="project" value="TreeGrafter"/>
</dbReference>
<keyword evidence="3" id="KW-0539">Nucleus</keyword>
<feature type="region of interest" description="Disordered" evidence="4">
    <location>
        <begin position="223"/>
        <end position="256"/>
    </location>
</feature>
<keyword evidence="6" id="KW-1185">Reference proteome</keyword>
<evidence type="ECO:0000256" key="3">
    <source>
        <dbReference type="ARBA" id="ARBA00023242"/>
    </source>
</evidence>
<dbReference type="AlphaFoldDB" id="A0A7J6WDG5"/>
<accession>A0A7J6WDG5</accession>
<dbReference type="OrthoDB" id="49309at2759"/>
<evidence type="ECO:0000256" key="1">
    <source>
        <dbReference type="ARBA" id="ARBA00023015"/>
    </source>
</evidence>
<feature type="region of interest" description="Disordered" evidence="4">
    <location>
        <begin position="499"/>
        <end position="523"/>
    </location>
</feature>
<keyword evidence="1" id="KW-0805">Transcription regulation</keyword>
<dbReference type="GO" id="GO:0005634">
    <property type="term" value="C:nucleus"/>
    <property type="evidence" value="ECO:0007669"/>
    <property type="project" value="TreeGrafter"/>
</dbReference>
<feature type="region of interest" description="Disordered" evidence="4">
    <location>
        <begin position="1"/>
        <end position="33"/>
    </location>
</feature>
<dbReference type="GO" id="GO:0003677">
    <property type="term" value="F:DNA binding"/>
    <property type="evidence" value="ECO:0007669"/>
    <property type="project" value="UniProtKB-KW"/>
</dbReference>
<organism evidence="5 6">
    <name type="scientific">Thalictrum thalictroides</name>
    <name type="common">Rue-anemone</name>
    <name type="synonym">Anemone thalictroides</name>
    <dbReference type="NCBI Taxonomy" id="46969"/>
    <lineage>
        <taxon>Eukaryota</taxon>
        <taxon>Viridiplantae</taxon>
        <taxon>Streptophyta</taxon>
        <taxon>Embryophyta</taxon>
        <taxon>Tracheophyta</taxon>
        <taxon>Spermatophyta</taxon>
        <taxon>Magnoliopsida</taxon>
        <taxon>Ranunculales</taxon>
        <taxon>Ranunculaceae</taxon>
        <taxon>Thalictroideae</taxon>
        <taxon>Thalictrum</taxon>
    </lineage>
</organism>
<sequence length="625" mass="70245">MKETSSPEASSSLSSDDEGLGPDAVYSWGSPSARKETSLALDSVAAIQQCTIHDEEEVLTPKADSLEEERGKESKSDVTRRPKRRKLVSNSEDWYSSKEIAATEMNTSSSGNDVVEDTSRGVLTNPIHSTVDLMEVDDEDAICKRTRARYSLANFSLDELETFLQETDDEEDLHNVDDEQEYRKFLTAVLQGGENEDQSIQEDENVYDEDEDSDVDFEIELEEALDSDHDESIRGKKNGGRGVGCRPKTRQNNHNEKKFLVQADRPLRPLVPRVANTQVPPFSSILHFPPSSQAALPVGFTPHQIGQLHCLIHEHTQLLVQVFSLSFLDPSRQQIASETRQLISELVSKREKVLSWRKVPYPDYCFRPPCIHSSVSDGPPQIYPSLLSVDASSSGKKEALGMIPISHSSFPFRTRVNNGGHDDSLQTTKDSLWLPRVSGPILSILDVAPLRIVGSYMDEVSRAMQECKRRHVEGTYDTHIERIPLFPVNISLTPEANGKASKVATSQGPTTVSSPSKVHQSPKKTLAATLVESTKKQSIAFAPKEIVTLAQRFYPLFNAELYPHKPPPVPVANRVLFTDREDEFLRRLRYNQALHEALMRQEDLLAYIDSQEEAKFRKKKKMFCW</sequence>
<evidence type="ECO:0000313" key="5">
    <source>
        <dbReference type="EMBL" id="KAF5195381.1"/>
    </source>
</evidence>
<dbReference type="PANTHER" id="PTHR16088">
    <property type="entry name" value="YY1 ASSOCIATED PROTEIN-RELATED"/>
    <property type="match status" value="1"/>
</dbReference>
<dbReference type="GO" id="GO:0003712">
    <property type="term" value="F:transcription coregulator activity"/>
    <property type="evidence" value="ECO:0007669"/>
    <property type="project" value="TreeGrafter"/>
</dbReference>
<protein>
    <submittedName>
        <fullName evidence="5">Homeodomain-like superfamily protein</fullName>
    </submittedName>
</protein>
<dbReference type="EMBL" id="JABWDY010017396">
    <property type="protein sequence ID" value="KAF5195381.1"/>
    <property type="molecule type" value="Genomic_DNA"/>
</dbReference>
<dbReference type="Proteomes" id="UP000554482">
    <property type="component" value="Unassembled WGS sequence"/>
</dbReference>
<evidence type="ECO:0000313" key="6">
    <source>
        <dbReference type="Proteomes" id="UP000554482"/>
    </source>
</evidence>
<feature type="compositionally biased region" description="Low complexity" evidence="4">
    <location>
        <begin position="1"/>
        <end position="14"/>
    </location>
</feature>
<keyword evidence="5" id="KW-0238">DNA-binding</keyword>
<dbReference type="PANTHER" id="PTHR16088:SF3">
    <property type="entry name" value="GON-4-LIKE PROTEIN"/>
    <property type="match status" value="1"/>
</dbReference>
<keyword evidence="5" id="KW-0371">Homeobox</keyword>
<name>A0A7J6WDG5_THATH</name>
<reference evidence="5 6" key="1">
    <citation type="submission" date="2020-06" db="EMBL/GenBank/DDBJ databases">
        <title>Transcriptomic and genomic resources for Thalictrum thalictroides and T. hernandezii: Facilitating candidate gene discovery in an emerging model plant lineage.</title>
        <authorList>
            <person name="Arias T."/>
            <person name="Riano-Pachon D.M."/>
            <person name="Di Stilio V.S."/>
        </authorList>
    </citation>
    <scope>NUCLEOTIDE SEQUENCE [LARGE SCALE GENOMIC DNA]</scope>
    <source>
        <strain evidence="6">cv. WT478/WT964</strain>
        <tissue evidence="5">Leaves</tissue>
    </source>
</reference>
<feature type="region of interest" description="Disordered" evidence="4">
    <location>
        <begin position="53"/>
        <end position="96"/>
    </location>
</feature>
<feature type="compositionally biased region" description="Polar residues" evidence="4">
    <location>
        <begin position="503"/>
        <end position="519"/>
    </location>
</feature>